<dbReference type="AlphaFoldDB" id="A0A0E9XKR6"/>
<reference evidence="1" key="1">
    <citation type="submission" date="2014-11" db="EMBL/GenBank/DDBJ databases">
        <authorList>
            <person name="Amaro Gonzalez C."/>
        </authorList>
    </citation>
    <scope>NUCLEOTIDE SEQUENCE</scope>
</reference>
<reference evidence="1" key="2">
    <citation type="journal article" date="2015" name="Fish Shellfish Immunol.">
        <title>Early steps in the European eel (Anguilla anguilla)-Vibrio vulnificus interaction in the gills: Role of the RtxA13 toxin.</title>
        <authorList>
            <person name="Callol A."/>
            <person name="Pajuelo D."/>
            <person name="Ebbesson L."/>
            <person name="Teles M."/>
            <person name="MacKenzie S."/>
            <person name="Amaro C."/>
        </authorList>
    </citation>
    <scope>NUCLEOTIDE SEQUENCE</scope>
</reference>
<protein>
    <submittedName>
        <fullName evidence="1">Uncharacterized protein</fullName>
    </submittedName>
</protein>
<evidence type="ECO:0000313" key="1">
    <source>
        <dbReference type="EMBL" id="JAI03240.1"/>
    </source>
</evidence>
<dbReference type="EMBL" id="GBXM01005338">
    <property type="protein sequence ID" value="JAI03240.1"/>
    <property type="molecule type" value="Transcribed_RNA"/>
</dbReference>
<sequence>MPHYTMQLQTKGRWHILFICSHSWANQDMRKSMHDLHAYPFHRVHTLREVLHRGSEGIYV</sequence>
<organism evidence="1">
    <name type="scientific">Anguilla anguilla</name>
    <name type="common">European freshwater eel</name>
    <name type="synonym">Muraena anguilla</name>
    <dbReference type="NCBI Taxonomy" id="7936"/>
    <lineage>
        <taxon>Eukaryota</taxon>
        <taxon>Metazoa</taxon>
        <taxon>Chordata</taxon>
        <taxon>Craniata</taxon>
        <taxon>Vertebrata</taxon>
        <taxon>Euteleostomi</taxon>
        <taxon>Actinopterygii</taxon>
        <taxon>Neopterygii</taxon>
        <taxon>Teleostei</taxon>
        <taxon>Anguilliformes</taxon>
        <taxon>Anguillidae</taxon>
        <taxon>Anguilla</taxon>
    </lineage>
</organism>
<name>A0A0E9XKR6_ANGAN</name>
<proteinExistence type="predicted"/>
<accession>A0A0E9XKR6</accession>